<dbReference type="EMBL" id="VTWT01000004">
    <property type="protein sequence ID" value="KAA9338923.1"/>
    <property type="molecule type" value="Genomic_DNA"/>
</dbReference>
<keyword evidence="2" id="KW-1185">Reference proteome</keyword>
<dbReference type="InterPro" id="IPR024422">
    <property type="entry name" value="Protein_unknown_function_OB"/>
</dbReference>
<comment type="caution">
    <text evidence="1">The sequence shown here is derived from an EMBL/GenBank/DDBJ whole genome shotgun (WGS) entry which is preliminary data.</text>
</comment>
<reference evidence="1 2" key="1">
    <citation type="submission" date="2019-09" db="EMBL/GenBank/DDBJ databases">
        <title>Genome sequence of Adhaeribacter sp. M2.</title>
        <authorList>
            <person name="Srinivasan S."/>
        </authorList>
    </citation>
    <scope>NUCLEOTIDE SEQUENCE [LARGE SCALE GENOMIC DNA]</scope>
    <source>
        <strain evidence="1 2">M2</strain>
    </source>
</reference>
<evidence type="ECO:0000313" key="2">
    <source>
        <dbReference type="Proteomes" id="UP000326570"/>
    </source>
</evidence>
<evidence type="ECO:0008006" key="3">
    <source>
        <dbReference type="Google" id="ProtNLM"/>
    </source>
</evidence>
<protein>
    <recommendedName>
        <fullName evidence="3">tRNA_anti-like</fullName>
    </recommendedName>
</protein>
<organism evidence="1 2">
    <name type="scientific">Adhaeribacter soli</name>
    <dbReference type="NCBI Taxonomy" id="2607655"/>
    <lineage>
        <taxon>Bacteria</taxon>
        <taxon>Pseudomonadati</taxon>
        <taxon>Bacteroidota</taxon>
        <taxon>Cytophagia</taxon>
        <taxon>Cytophagales</taxon>
        <taxon>Hymenobacteraceae</taxon>
        <taxon>Adhaeribacter</taxon>
    </lineage>
</organism>
<accession>A0A5N1J2Z5</accession>
<dbReference type="RefSeq" id="WP_150903557.1">
    <property type="nucleotide sequence ID" value="NZ_VTWT01000004.1"/>
</dbReference>
<proteinExistence type="predicted"/>
<dbReference type="Pfam" id="PF12869">
    <property type="entry name" value="tRNA_anti-like"/>
    <property type="match status" value="1"/>
</dbReference>
<name>A0A5N1J2Z5_9BACT</name>
<sequence>MKTKHYIFALALLLLLVGLGGWWQYNKPARDLNNEKADFSIPTTELYEQFTQNETTANQQYLDKTLQVQGVLKEISRGEDGSLNLNLDAGSEMGGVTCEVPAANIPEGLALQVGQQVKVKGQCTGYLMDVVLVKCVLVL</sequence>
<gene>
    <name evidence="1" type="ORF">F0P94_09025</name>
</gene>
<dbReference type="Proteomes" id="UP000326570">
    <property type="component" value="Unassembled WGS sequence"/>
</dbReference>
<dbReference type="AlphaFoldDB" id="A0A5N1J2Z5"/>
<evidence type="ECO:0000313" key="1">
    <source>
        <dbReference type="EMBL" id="KAA9338923.1"/>
    </source>
</evidence>